<feature type="transmembrane region" description="Helical" evidence="7">
    <location>
        <begin position="62"/>
        <end position="86"/>
    </location>
</feature>
<proteinExistence type="inferred from homology"/>
<sequence>MNSSIELEYLPDYFCSLIDLPPGRKDCSQQYPQLCITCNITGKFITGEILQDYYSTGHLLCLFMWAITVLVGLLGILNNILIILIFRQMKTYRPFHHLLMVLSGFDLLSCASVLATSTVHVAIYQNWIKKDVVAMYWYFLGTSALILGRTGSTFMAMMITIERFLIIKFPLLARVWFTARKTTLLVYGTLLGIAILNIPRFICYQVEQNRYKEESIASIQKYEHLITATRLHILFYDDMHDAHTKIDFWLPLPILILFNLLSYAHMKEANQQRKKMNVEQKNEIQALNIFLPVVVVLFVTNIVPIIFYVSLVITRNWYRELSIAVGLAIAVNSASNFFIYFYRGSNFRDETKMVLSKWLGYNLIEQREIEKATTNVVVKKTSELPNVGSIIAKVQQVRAPVGVFRFDKV</sequence>
<reference evidence="9 10" key="1">
    <citation type="submission" date="2024-08" db="EMBL/GenBank/DDBJ databases">
        <authorList>
            <person name="Cucini C."/>
            <person name="Frati F."/>
        </authorList>
    </citation>
    <scope>NUCLEOTIDE SEQUENCE [LARGE SCALE GENOMIC DNA]</scope>
</reference>
<feature type="transmembrane region" description="Helical" evidence="7">
    <location>
        <begin position="287"/>
        <end position="309"/>
    </location>
</feature>
<keyword evidence="10" id="KW-1185">Reference proteome</keyword>
<dbReference type="Proteomes" id="UP001642540">
    <property type="component" value="Unassembled WGS sequence"/>
</dbReference>
<evidence type="ECO:0000256" key="6">
    <source>
        <dbReference type="RuleBase" id="RU000688"/>
    </source>
</evidence>
<gene>
    <name evidence="9" type="ORF">ODALV1_LOCUS30550</name>
</gene>
<evidence type="ECO:0000256" key="3">
    <source>
        <dbReference type="ARBA" id="ARBA00022692"/>
    </source>
</evidence>
<dbReference type="PRINTS" id="PR00237">
    <property type="entry name" value="GPCRRHODOPSN"/>
</dbReference>
<evidence type="ECO:0000256" key="1">
    <source>
        <dbReference type="ARBA" id="ARBA00004370"/>
    </source>
</evidence>
<comment type="subcellular location">
    <subcellularLocation>
        <location evidence="1">Membrane</location>
    </subcellularLocation>
</comment>
<keyword evidence="5 7" id="KW-0472">Membrane</keyword>
<organism evidence="9 10">
    <name type="scientific">Orchesella dallaii</name>
    <dbReference type="NCBI Taxonomy" id="48710"/>
    <lineage>
        <taxon>Eukaryota</taxon>
        <taxon>Metazoa</taxon>
        <taxon>Ecdysozoa</taxon>
        <taxon>Arthropoda</taxon>
        <taxon>Hexapoda</taxon>
        <taxon>Collembola</taxon>
        <taxon>Entomobryomorpha</taxon>
        <taxon>Entomobryoidea</taxon>
        <taxon>Orchesellidae</taxon>
        <taxon>Orchesellinae</taxon>
        <taxon>Orchesella</taxon>
    </lineage>
</organism>
<keyword evidence="3 6" id="KW-0812">Transmembrane</keyword>
<comment type="caution">
    <text evidence="9">The sequence shown here is derived from an EMBL/GenBank/DDBJ whole genome shotgun (WGS) entry which is preliminary data.</text>
</comment>
<evidence type="ECO:0000313" key="10">
    <source>
        <dbReference type="Proteomes" id="UP001642540"/>
    </source>
</evidence>
<feature type="transmembrane region" description="Helical" evidence="7">
    <location>
        <begin position="135"/>
        <end position="161"/>
    </location>
</feature>
<dbReference type="PANTHER" id="PTHR46641:SF2">
    <property type="entry name" value="FMRFAMIDE RECEPTOR"/>
    <property type="match status" value="1"/>
</dbReference>
<dbReference type="PANTHER" id="PTHR46641">
    <property type="entry name" value="FMRFAMIDE RECEPTOR-RELATED"/>
    <property type="match status" value="1"/>
</dbReference>
<dbReference type="InterPro" id="IPR052954">
    <property type="entry name" value="GPCR-Ligand_Int"/>
</dbReference>
<comment type="similarity">
    <text evidence="2 6">Belongs to the G-protein coupled receptor 1 family.</text>
</comment>
<dbReference type="Pfam" id="PF00001">
    <property type="entry name" value="7tm_1"/>
    <property type="match status" value="1"/>
</dbReference>
<evidence type="ECO:0000259" key="8">
    <source>
        <dbReference type="PROSITE" id="PS50262"/>
    </source>
</evidence>
<dbReference type="EMBL" id="CAXLJM020000164">
    <property type="protein sequence ID" value="CAL8145618.1"/>
    <property type="molecule type" value="Genomic_DNA"/>
</dbReference>
<dbReference type="InterPro" id="IPR017452">
    <property type="entry name" value="GPCR_Rhodpsn_7TM"/>
</dbReference>
<feature type="transmembrane region" description="Helical" evidence="7">
    <location>
        <begin position="182"/>
        <end position="202"/>
    </location>
</feature>
<dbReference type="PROSITE" id="PS00237">
    <property type="entry name" value="G_PROTEIN_RECEP_F1_1"/>
    <property type="match status" value="1"/>
</dbReference>
<accession>A0ABP1S713</accession>
<keyword evidence="6" id="KW-0297">G-protein coupled receptor</keyword>
<evidence type="ECO:0000313" key="9">
    <source>
        <dbReference type="EMBL" id="CAL8145618.1"/>
    </source>
</evidence>
<feature type="domain" description="G-protein coupled receptors family 1 profile" evidence="8">
    <location>
        <begin position="77"/>
        <end position="340"/>
    </location>
</feature>
<feature type="transmembrane region" description="Helical" evidence="7">
    <location>
        <begin position="321"/>
        <end position="342"/>
    </location>
</feature>
<protein>
    <recommendedName>
        <fullName evidence="8">G-protein coupled receptors family 1 profile domain-containing protein</fullName>
    </recommendedName>
</protein>
<name>A0ABP1S713_9HEXA</name>
<feature type="transmembrane region" description="Helical" evidence="7">
    <location>
        <begin position="98"/>
        <end position="123"/>
    </location>
</feature>
<evidence type="ECO:0000256" key="7">
    <source>
        <dbReference type="SAM" id="Phobius"/>
    </source>
</evidence>
<dbReference type="PROSITE" id="PS50262">
    <property type="entry name" value="G_PROTEIN_RECEP_F1_2"/>
    <property type="match status" value="1"/>
</dbReference>
<keyword evidence="4 7" id="KW-1133">Transmembrane helix</keyword>
<feature type="transmembrane region" description="Helical" evidence="7">
    <location>
        <begin position="248"/>
        <end position="266"/>
    </location>
</feature>
<keyword evidence="6" id="KW-0675">Receptor</keyword>
<dbReference type="Gene3D" id="1.20.1070.10">
    <property type="entry name" value="Rhodopsin 7-helix transmembrane proteins"/>
    <property type="match status" value="1"/>
</dbReference>
<evidence type="ECO:0000256" key="2">
    <source>
        <dbReference type="ARBA" id="ARBA00010663"/>
    </source>
</evidence>
<dbReference type="SUPFAM" id="SSF81321">
    <property type="entry name" value="Family A G protein-coupled receptor-like"/>
    <property type="match status" value="1"/>
</dbReference>
<keyword evidence="6" id="KW-0807">Transducer</keyword>
<evidence type="ECO:0000256" key="4">
    <source>
        <dbReference type="ARBA" id="ARBA00022989"/>
    </source>
</evidence>
<dbReference type="InterPro" id="IPR000276">
    <property type="entry name" value="GPCR_Rhodpsn"/>
</dbReference>
<evidence type="ECO:0000256" key="5">
    <source>
        <dbReference type="ARBA" id="ARBA00023136"/>
    </source>
</evidence>